<organism evidence="1 2">
    <name type="scientific">Panagrellus redivivus</name>
    <name type="common">Microworm</name>
    <dbReference type="NCBI Taxonomy" id="6233"/>
    <lineage>
        <taxon>Eukaryota</taxon>
        <taxon>Metazoa</taxon>
        <taxon>Ecdysozoa</taxon>
        <taxon>Nematoda</taxon>
        <taxon>Chromadorea</taxon>
        <taxon>Rhabditida</taxon>
        <taxon>Tylenchina</taxon>
        <taxon>Panagrolaimomorpha</taxon>
        <taxon>Panagrolaimoidea</taxon>
        <taxon>Panagrolaimidae</taxon>
        <taxon>Panagrellus</taxon>
    </lineage>
</organism>
<dbReference type="Proteomes" id="UP000492821">
    <property type="component" value="Unassembled WGS sequence"/>
</dbReference>
<dbReference type="AlphaFoldDB" id="A0A7E4ZVN3"/>
<keyword evidence="1" id="KW-1185">Reference proteome</keyword>
<proteinExistence type="predicted"/>
<reference evidence="1" key="1">
    <citation type="journal article" date="2013" name="Genetics">
        <title>The draft genome and transcriptome of Panagrellus redivivus are shaped by the harsh demands of a free-living lifestyle.</title>
        <authorList>
            <person name="Srinivasan J."/>
            <person name="Dillman A.R."/>
            <person name="Macchietto M.G."/>
            <person name="Heikkinen L."/>
            <person name="Lakso M."/>
            <person name="Fracchia K.M."/>
            <person name="Antoshechkin I."/>
            <person name="Mortazavi A."/>
            <person name="Wong G."/>
            <person name="Sternberg P.W."/>
        </authorList>
    </citation>
    <scope>NUCLEOTIDE SEQUENCE [LARGE SCALE GENOMIC DNA]</scope>
    <source>
        <strain evidence="1">MT8872</strain>
    </source>
</reference>
<name>A0A7E4ZVN3_PANRE</name>
<accession>A0A7E4ZVN3</accession>
<evidence type="ECO:0000313" key="2">
    <source>
        <dbReference type="WBParaSite" id="Pan_g20362.t1"/>
    </source>
</evidence>
<reference evidence="2" key="2">
    <citation type="submission" date="2020-10" db="UniProtKB">
        <authorList>
            <consortium name="WormBaseParasite"/>
        </authorList>
    </citation>
    <scope>IDENTIFICATION</scope>
</reference>
<protein>
    <submittedName>
        <fullName evidence="2">TPP_enzyme_N domain-containing protein</fullName>
    </submittedName>
</protein>
<sequence>MLKLRPSLHVLSGRNGLLPAVAQYPAAMEVVTGGGSVPQGITQIAKAKIPRLNLVNCQHVMCGQNGVLGQLARQLVEALISDGRDIATMASTVLVKLKNIVAVPR</sequence>
<dbReference type="WBParaSite" id="Pan_g20362.t1">
    <property type="protein sequence ID" value="Pan_g20362.t1"/>
    <property type="gene ID" value="Pan_g20362"/>
</dbReference>
<evidence type="ECO:0000313" key="1">
    <source>
        <dbReference type="Proteomes" id="UP000492821"/>
    </source>
</evidence>